<keyword evidence="2" id="KW-1185">Reference proteome</keyword>
<sequence>MTVVTSGTASRTPVFTELNRGTTVQNLPLSHLSVEVGHFYMEDLENGEEPILAQFERVRPWLEAAEKTAVTGGEKARVSTCFLIDDYFQRWPDASKIVARLLRLSQDAGVRIDYIARESSCAVRSDGVRVAELVARRLLQEPEPEAATGSRPAPLRHGWLANGKPAREERVLDAMQGHAWEPAVEYSRRNHSIFLDVELWRDPAELEAEDDKVLDGRLYSCPFLAAVWQLVRLGLLRSDGAPALAVSDRPAQWPDDWAVFPDIVKVNPAAKPFYAYRAFSIMPQHFLGIEHAVRTIVDHFLVDPGVAQSLAIRAAEKGVPLPASVANRISHHFLDGGY</sequence>
<accession>A0ABP5GR32</accession>
<organism evidence="1 2">
    <name type="scientific">Catenulispora yoronensis</name>
    <dbReference type="NCBI Taxonomy" id="450799"/>
    <lineage>
        <taxon>Bacteria</taxon>
        <taxon>Bacillati</taxon>
        <taxon>Actinomycetota</taxon>
        <taxon>Actinomycetes</taxon>
        <taxon>Catenulisporales</taxon>
        <taxon>Catenulisporaceae</taxon>
        <taxon>Catenulispora</taxon>
    </lineage>
</organism>
<dbReference type="EMBL" id="BAAAQN010000044">
    <property type="protein sequence ID" value="GAA2047829.1"/>
    <property type="molecule type" value="Genomic_DNA"/>
</dbReference>
<reference evidence="2" key="1">
    <citation type="journal article" date="2019" name="Int. J. Syst. Evol. Microbiol.">
        <title>The Global Catalogue of Microorganisms (GCM) 10K type strain sequencing project: providing services to taxonomists for standard genome sequencing and annotation.</title>
        <authorList>
            <consortium name="The Broad Institute Genomics Platform"/>
            <consortium name="The Broad Institute Genome Sequencing Center for Infectious Disease"/>
            <person name="Wu L."/>
            <person name="Ma J."/>
        </authorList>
    </citation>
    <scope>NUCLEOTIDE SEQUENCE [LARGE SCALE GENOMIC DNA]</scope>
    <source>
        <strain evidence="2">JCM 16014</strain>
    </source>
</reference>
<proteinExistence type="predicted"/>
<dbReference type="RefSeq" id="WP_344669175.1">
    <property type="nucleotide sequence ID" value="NZ_BAAAQN010000044.1"/>
</dbReference>
<dbReference type="NCBIfam" id="NF040566">
    <property type="entry name" value="SCO2522_fam"/>
    <property type="match status" value="1"/>
</dbReference>
<evidence type="ECO:0000313" key="2">
    <source>
        <dbReference type="Proteomes" id="UP001500751"/>
    </source>
</evidence>
<name>A0ABP5GR32_9ACTN</name>
<dbReference type="Proteomes" id="UP001500751">
    <property type="component" value="Unassembled WGS sequence"/>
</dbReference>
<dbReference type="InterPro" id="IPR049747">
    <property type="entry name" value="SCO2522-like"/>
</dbReference>
<protein>
    <submittedName>
        <fullName evidence="1">SCO2522 family protein</fullName>
    </submittedName>
</protein>
<comment type="caution">
    <text evidence="1">The sequence shown here is derived from an EMBL/GenBank/DDBJ whole genome shotgun (WGS) entry which is preliminary data.</text>
</comment>
<gene>
    <name evidence="1" type="ORF">GCM10009839_61460</name>
</gene>
<evidence type="ECO:0000313" key="1">
    <source>
        <dbReference type="EMBL" id="GAA2047829.1"/>
    </source>
</evidence>